<accession>A0AC61U317</accession>
<evidence type="ECO:0000313" key="2">
    <source>
        <dbReference type="Proteomes" id="UP001059663"/>
    </source>
</evidence>
<dbReference type="Proteomes" id="UP001059663">
    <property type="component" value="Chromosome"/>
</dbReference>
<sequence length="74" mass="8056">MRTRGRISSRSCALGPHLLKVMRTRGRISLRSCALGPHLLKVVRCPWTCGRPVLRDRPHRSAHAAASVCSSGGP</sequence>
<name>A0AC61U317_9MICO</name>
<organism evidence="1 2">
    <name type="scientific">Janibacter limosus</name>
    <dbReference type="NCBI Taxonomy" id="53458"/>
    <lineage>
        <taxon>Bacteria</taxon>
        <taxon>Bacillati</taxon>
        <taxon>Actinomycetota</taxon>
        <taxon>Actinomycetes</taxon>
        <taxon>Micrococcales</taxon>
        <taxon>Intrasporangiaceae</taxon>
        <taxon>Janibacter</taxon>
    </lineage>
</organism>
<dbReference type="EMBL" id="CP087977">
    <property type="protein sequence ID" value="UUZ44410.1"/>
    <property type="molecule type" value="Genomic_DNA"/>
</dbReference>
<gene>
    <name evidence="1" type="ORF">LP422_18615</name>
</gene>
<evidence type="ECO:0000313" key="1">
    <source>
        <dbReference type="EMBL" id="UUZ44410.1"/>
    </source>
</evidence>
<reference evidence="1" key="1">
    <citation type="submission" date="2021-11" db="EMBL/GenBank/DDBJ databases">
        <title>Study of the species diversity of bacterial strains isolated from a unique natural object - Shulgan-Tash cave (Bashkiria).</title>
        <authorList>
            <person name="Sazanova A.L."/>
            <person name="Chirak E.R."/>
            <person name="Safronova V.I."/>
        </authorList>
    </citation>
    <scope>NUCLEOTIDE SEQUENCE</scope>
    <source>
        <strain evidence="1">P1</strain>
    </source>
</reference>
<protein>
    <submittedName>
        <fullName evidence="1">Uncharacterized protein</fullName>
    </submittedName>
</protein>
<proteinExistence type="predicted"/>